<evidence type="ECO:0000256" key="1">
    <source>
        <dbReference type="SAM" id="MobiDB-lite"/>
    </source>
</evidence>
<accession>A0ABU2JSL2</accession>
<protein>
    <submittedName>
        <fullName evidence="2">Uncharacterized protein</fullName>
    </submittedName>
</protein>
<dbReference type="RefSeq" id="WP_311668054.1">
    <property type="nucleotide sequence ID" value="NZ_JAVREO010000009.1"/>
</dbReference>
<evidence type="ECO:0000313" key="2">
    <source>
        <dbReference type="EMBL" id="MDT0267972.1"/>
    </source>
</evidence>
<name>A0ABU2JSL2_9ACTN</name>
<comment type="caution">
    <text evidence="2">The sequence shown here is derived from an EMBL/GenBank/DDBJ whole genome shotgun (WGS) entry which is preliminary data.</text>
</comment>
<dbReference type="Proteomes" id="UP001183410">
    <property type="component" value="Unassembled WGS sequence"/>
</dbReference>
<proteinExistence type="predicted"/>
<sequence length="263" mass="27948">MANVPRDITDRLRRLETALRELSSAANTAPALDQILDGDVVIGDGGQLRAETPQGRRVFSVGQTPRDDWGVTLARQTGAAALTVGADPEADNAQVVRLFTRDGSTVVMDDPHADGYLGLPILPIPWQPTPAWQTASRTTVGAVAWYAASVVQSPVFHLITETYAPPRTTAAIALECASGDGFAAWENWTVAGGDDGAWTTHTVTRPMTGLPHGTSATWRLRHRVSQGSGRITTHVIGAYQRNTTSADEVPAAAASSEENEGEN</sequence>
<organism evidence="2 3">
    <name type="scientific">Streptomyces chisholmiae</name>
    <dbReference type="NCBI Taxonomy" id="3075540"/>
    <lineage>
        <taxon>Bacteria</taxon>
        <taxon>Bacillati</taxon>
        <taxon>Actinomycetota</taxon>
        <taxon>Actinomycetes</taxon>
        <taxon>Kitasatosporales</taxon>
        <taxon>Streptomycetaceae</taxon>
        <taxon>Streptomyces</taxon>
    </lineage>
</organism>
<keyword evidence="3" id="KW-1185">Reference proteome</keyword>
<evidence type="ECO:0000313" key="3">
    <source>
        <dbReference type="Proteomes" id="UP001183410"/>
    </source>
</evidence>
<dbReference type="EMBL" id="JAVREO010000009">
    <property type="protein sequence ID" value="MDT0267972.1"/>
    <property type="molecule type" value="Genomic_DNA"/>
</dbReference>
<gene>
    <name evidence="2" type="ORF">RM844_16960</name>
</gene>
<reference evidence="3" key="1">
    <citation type="submission" date="2023-07" db="EMBL/GenBank/DDBJ databases">
        <title>30 novel species of actinomycetes from the DSMZ collection.</title>
        <authorList>
            <person name="Nouioui I."/>
        </authorList>
    </citation>
    <scope>NUCLEOTIDE SEQUENCE [LARGE SCALE GENOMIC DNA]</scope>
    <source>
        <strain evidence="3">DSM 44915</strain>
    </source>
</reference>
<feature type="region of interest" description="Disordered" evidence="1">
    <location>
        <begin position="241"/>
        <end position="263"/>
    </location>
</feature>
<feature type="compositionally biased region" description="Low complexity" evidence="1">
    <location>
        <begin position="245"/>
        <end position="256"/>
    </location>
</feature>